<reference evidence="2" key="1">
    <citation type="journal article" date="2010" name="Genome Res.">
        <title>Population genomic sequencing of Coccidioides fungi reveals recent hybridization and transposon control.</title>
        <authorList>
            <person name="Neafsey D.E."/>
            <person name="Barker B.M."/>
            <person name="Sharpton T.J."/>
            <person name="Stajich J.E."/>
            <person name="Park D.J."/>
            <person name="Whiston E."/>
            <person name="Hung C.-Y."/>
            <person name="McMahan C."/>
            <person name="White J."/>
            <person name="Sykes S."/>
            <person name="Heiman D."/>
            <person name="Young S."/>
            <person name="Zeng Q."/>
            <person name="Abouelleil A."/>
            <person name="Aftuck L."/>
            <person name="Bessette D."/>
            <person name="Brown A."/>
            <person name="FitzGerald M."/>
            <person name="Lui A."/>
            <person name="Macdonald J.P."/>
            <person name="Priest M."/>
            <person name="Orbach M.J."/>
            <person name="Galgiani J.N."/>
            <person name="Kirkland T.N."/>
            <person name="Cole G.T."/>
            <person name="Birren B.W."/>
            <person name="Henn M.R."/>
            <person name="Taylor J.W."/>
            <person name="Rounsley S.D."/>
        </authorList>
    </citation>
    <scope>NUCLEOTIDE SEQUENCE [LARGE SCALE GENOMIC DNA]</scope>
    <source>
        <strain evidence="2">RMSCC 3703</strain>
    </source>
</reference>
<accession>A0A0J8R5N7</accession>
<dbReference type="STRING" id="454286.A0A0J8R5N7"/>
<dbReference type="Proteomes" id="UP000054559">
    <property type="component" value="Unassembled WGS sequence"/>
</dbReference>
<evidence type="ECO:0000313" key="1">
    <source>
        <dbReference type="EMBL" id="KMU80121.1"/>
    </source>
</evidence>
<proteinExistence type="predicted"/>
<evidence type="ECO:0000313" key="2">
    <source>
        <dbReference type="Proteomes" id="UP000054559"/>
    </source>
</evidence>
<gene>
    <name evidence="1" type="ORF">CISG_08463</name>
</gene>
<dbReference type="EMBL" id="DS268183">
    <property type="protein sequence ID" value="KMU80121.1"/>
    <property type="molecule type" value="Genomic_DNA"/>
</dbReference>
<sequence>MDHQRKKAAKWKTGPTSEDVWDIRTEPVKGAFQGDFAAVEREMKLAEQREKEQRTQMRASGTL</sequence>
<organism evidence="1 2">
    <name type="scientific">Coccidioides immitis RMSCC 3703</name>
    <dbReference type="NCBI Taxonomy" id="454286"/>
    <lineage>
        <taxon>Eukaryota</taxon>
        <taxon>Fungi</taxon>
        <taxon>Dikarya</taxon>
        <taxon>Ascomycota</taxon>
        <taxon>Pezizomycotina</taxon>
        <taxon>Eurotiomycetes</taxon>
        <taxon>Eurotiomycetidae</taxon>
        <taxon>Onygenales</taxon>
        <taxon>Onygenaceae</taxon>
        <taxon>Coccidioides</taxon>
    </lineage>
</organism>
<name>A0A0J8R5N7_COCIT</name>
<dbReference type="AlphaFoldDB" id="A0A0J8R5N7"/>
<protein>
    <submittedName>
        <fullName evidence="1">Uncharacterized protein</fullName>
    </submittedName>
</protein>
<dbReference type="OrthoDB" id="2017405at2759"/>